<sequence>CHRCRLGECGRPRRIGKLIAVGRVLAIVVEATEMFWIRRYNGNVFLSRSSPGVFSLKKRFGGGDAVDSSGTLVCLIIAENAEDEFFWSRLRLRRGTITLVGDAVTHDVVCILLKEDDGGGQDFVDDNRYDFKANALPQRPHTYGLVFECVCMWARKFDLSANALLQIVHLNGFSPNVGKRNVIELHNN</sequence>
<dbReference type="EMBL" id="CAJDYZ010000496">
    <property type="protein sequence ID" value="CAD1468393.1"/>
    <property type="molecule type" value="Genomic_DNA"/>
</dbReference>
<protein>
    <submittedName>
        <fullName evidence="1">Uncharacterized protein</fullName>
    </submittedName>
</protein>
<organism evidence="1 2">
    <name type="scientific">Heterotrigona itama</name>
    <dbReference type="NCBI Taxonomy" id="395501"/>
    <lineage>
        <taxon>Eukaryota</taxon>
        <taxon>Metazoa</taxon>
        <taxon>Ecdysozoa</taxon>
        <taxon>Arthropoda</taxon>
        <taxon>Hexapoda</taxon>
        <taxon>Insecta</taxon>
        <taxon>Pterygota</taxon>
        <taxon>Neoptera</taxon>
        <taxon>Endopterygota</taxon>
        <taxon>Hymenoptera</taxon>
        <taxon>Apocrita</taxon>
        <taxon>Aculeata</taxon>
        <taxon>Apoidea</taxon>
        <taxon>Anthophila</taxon>
        <taxon>Apidae</taxon>
        <taxon>Heterotrigona</taxon>
    </lineage>
</organism>
<comment type="caution">
    <text evidence="1">The sequence shown here is derived from an EMBL/GenBank/DDBJ whole genome shotgun (WGS) entry which is preliminary data.</text>
</comment>
<dbReference type="AlphaFoldDB" id="A0A6V7GSJ7"/>
<feature type="non-terminal residue" evidence="1">
    <location>
        <position position="188"/>
    </location>
</feature>
<name>A0A6V7GSJ7_9HYME</name>
<dbReference type="Proteomes" id="UP000752696">
    <property type="component" value="Unassembled WGS sequence"/>
</dbReference>
<proteinExistence type="predicted"/>
<gene>
    <name evidence="1" type="ORF">MHI_LOCUS40757</name>
</gene>
<accession>A0A6V7GSJ7</accession>
<feature type="non-terminal residue" evidence="1">
    <location>
        <position position="1"/>
    </location>
</feature>
<keyword evidence="2" id="KW-1185">Reference proteome</keyword>
<reference evidence="1" key="1">
    <citation type="submission" date="2020-07" db="EMBL/GenBank/DDBJ databases">
        <authorList>
            <person name="Nazaruddin N."/>
        </authorList>
    </citation>
    <scope>NUCLEOTIDE SEQUENCE</scope>
</reference>
<evidence type="ECO:0000313" key="2">
    <source>
        <dbReference type="Proteomes" id="UP000752696"/>
    </source>
</evidence>
<evidence type="ECO:0000313" key="1">
    <source>
        <dbReference type="EMBL" id="CAD1468393.1"/>
    </source>
</evidence>